<reference evidence="4 5" key="1">
    <citation type="submission" date="2014-04" db="EMBL/GenBank/DDBJ databases">
        <authorList>
            <consortium name="DOE Joint Genome Institute"/>
            <person name="Kuo A."/>
            <person name="Kohler A."/>
            <person name="Nagy L.G."/>
            <person name="Floudas D."/>
            <person name="Copeland A."/>
            <person name="Barry K.W."/>
            <person name="Cichocki N."/>
            <person name="Veneault-Fourrey C."/>
            <person name="LaButti K."/>
            <person name="Lindquist E.A."/>
            <person name="Lipzen A."/>
            <person name="Lundell T."/>
            <person name="Morin E."/>
            <person name="Murat C."/>
            <person name="Sun H."/>
            <person name="Tunlid A."/>
            <person name="Henrissat B."/>
            <person name="Grigoriev I.V."/>
            <person name="Hibbett D.S."/>
            <person name="Martin F."/>
            <person name="Nordberg H.P."/>
            <person name="Cantor M.N."/>
            <person name="Hua S.X."/>
        </authorList>
    </citation>
    <scope>NUCLEOTIDE SEQUENCE [LARGE SCALE GENOMIC DNA]</scope>
    <source>
        <strain evidence="4 5">Foug A</strain>
    </source>
</reference>
<dbReference type="GO" id="GO:0016558">
    <property type="term" value="P:protein import into peroxisome matrix"/>
    <property type="evidence" value="ECO:0007669"/>
    <property type="project" value="TreeGrafter"/>
</dbReference>
<feature type="coiled-coil region" evidence="1">
    <location>
        <begin position="321"/>
        <end position="348"/>
    </location>
</feature>
<feature type="region of interest" description="Disordered" evidence="2">
    <location>
        <begin position="120"/>
        <end position="209"/>
    </location>
</feature>
<dbReference type="EMBL" id="KN822079">
    <property type="protein sequence ID" value="KIM58983.1"/>
    <property type="molecule type" value="Genomic_DNA"/>
</dbReference>
<dbReference type="OrthoDB" id="552049at2759"/>
<feature type="compositionally biased region" description="Low complexity" evidence="2">
    <location>
        <begin position="451"/>
        <end position="462"/>
    </location>
</feature>
<gene>
    <name evidence="4" type="ORF">SCLCIDRAFT_1218168</name>
</gene>
<dbReference type="SMART" id="SM00271">
    <property type="entry name" value="DnaJ"/>
    <property type="match status" value="1"/>
</dbReference>
<dbReference type="PANTHER" id="PTHR45006:SF1">
    <property type="entry name" value="DNAJ-LIKE PROTEIN 1"/>
    <property type="match status" value="1"/>
</dbReference>
<sequence>MPPVETEYYDLLGVSVDVNETDLKKAYRKQAMKYHPDKNPSPDAEEKFKEISKAFQVLSDPNLRTVYDKNGKSMVDKEGHEMEDAAMFFANVFGGERFKDYIGEITLMKEMSSVAATVMSDEEGAETDKDGVTPPTTAAPLSPRPHTAGADGQASSANNALASSRPETPSKPVSISAFPPSPSKGQTKDGKKRNKLSPEQRKKLKELEEERKKALEERVKSLTTKLMERLRPFVEAKHPGDQNDPETKIFQEKIQREAEDLKLESFGVELLHAIGTVYMMKATAFLKSKKYFGIAGFWSRVKEKGSIAKDAWGVIGSALSVQALMQEMERLQAKGDVAEDELRALEEDMTGKILLASWRGTRFEVVQVLREVVDHVLKDREASEQTLVNRAKGLMIMGHIFKIAVPDESDEDRRELERMVAEAATGKSKHHQLRAAARGARRDGKCTPCRNSAEQAENAASADTPAQQPHDEV</sequence>
<dbReference type="SUPFAM" id="SSF46565">
    <property type="entry name" value="Chaperone J-domain"/>
    <property type="match status" value="1"/>
</dbReference>
<dbReference type="Proteomes" id="UP000053989">
    <property type="component" value="Unassembled WGS sequence"/>
</dbReference>
<dbReference type="InterPro" id="IPR052814">
    <property type="entry name" value="Peroxisomal_DnaJ"/>
</dbReference>
<dbReference type="InterPro" id="IPR001623">
    <property type="entry name" value="DnaJ_domain"/>
</dbReference>
<feature type="compositionally biased region" description="Basic and acidic residues" evidence="2">
    <location>
        <begin position="196"/>
        <end position="209"/>
    </location>
</feature>
<accession>A0A0C2ZAS6</accession>
<dbReference type="GO" id="GO:0005829">
    <property type="term" value="C:cytosol"/>
    <property type="evidence" value="ECO:0007669"/>
    <property type="project" value="TreeGrafter"/>
</dbReference>
<dbReference type="PROSITE" id="PS50076">
    <property type="entry name" value="DNAJ_2"/>
    <property type="match status" value="1"/>
</dbReference>
<dbReference type="Pfam" id="PF14308">
    <property type="entry name" value="DnaJ-X"/>
    <property type="match status" value="1"/>
</dbReference>
<dbReference type="InParanoid" id="A0A0C2ZAS6"/>
<organism evidence="4 5">
    <name type="scientific">Scleroderma citrinum Foug A</name>
    <dbReference type="NCBI Taxonomy" id="1036808"/>
    <lineage>
        <taxon>Eukaryota</taxon>
        <taxon>Fungi</taxon>
        <taxon>Dikarya</taxon>
        <taxon>Basidiomycota</taxon>
        <taxon>Agaricomycotina</taxon>
        <taxon>Agaricomycetes</taxon>
        <taxon>Agaricomycetidae</taxon>
        <taxon>Boletales</taxon>
        <taxon>Sclerodermatineae</taxon>
        <taxon>Sclerodermataceae</taxon>
        <taxon>Scleroderma</taxon>
    </lineage>
</organism>
<protein>
    <recommendedName>
        <fullName evidence="3">J domain-containing protein</fullName>
    </recommendedName>
</protein>
<dbReference type="AlphaFoldDB" id="A0A0C2ZAS6"/>
<name>A0A0C2ZAS6_9AGAM</name>
<evidence type="ECO:0000313" key="4">
    <source>
        <dbReference type="EMBL" id="KIM58983.1"/>
    </source>
</evidence>
<dbReference type="InterPro" id="IPR018253">
    <property type="entry name" value="DnaJ_domain_CS"/>
</dbReference>
<dbReference type="FunCoup" id="A0A0C2ZAS6">
    <property type="interactions" value="331"/>
</dbReference>
<keyword evidence="1" id="KW-0175">Coiled coil</keyword>
<reference evidence="5" key="2">
    <citation type="submission" date="2015-01" db="EMBL/GenBank/DDBJ databases">
        <title>Evolutionary Origins and Diversification of the Mycorrhizal Mutualists.</title>
        <authorList>
            <consortium name="DOE Joint Genome Institute"/>
            <consortium name="Mycorrhizal Genomics Consortium"/>
            <person name="Kohler A."/>
            <person name="Kuo A."/>
            <person name="Nagy L.G."/>
            <person name="Floudas D."/>
            <person name="Copeland A."/>
            <person name="Barry K.W."/>
            <person name="Cichocki N."/>
            <person name="Veneault-Fourrey C."/>
            <person name="LaButti K."/>
            <person name="Lindquist E.A."/>
            <person name="Lipzen A."/>
            <person name="Lundell T."/>
            <person name="Morin E."/>
            <person name="Murat C."/>
            <person name="Riley R."/>
            <person name="Ohm R."/>
            <person name="Sun H."/>
            <person name="Tunlid A."/>
            <person name="Henrissat B."/>
            <person name="Grigoriev I.V."/>
            <person name="Hibbett D.S."/>
            <person name="Martin F."/>
        </authorList>
    </citation>
    <scope>NUCLEOTIDE SEQUENCE [LARGE SCALE GENOMIC DNA]</scope>
    <source>
        <strain evidence="5">Foug A</strain>
    </source>
</reference>
<dbReference type="CDD" id="cd06257">
    <property type="entry name" value="DnaJ"/>
    <property type="match status" value="1"/>
</dbReference>
<dbReference type="STRING" id="1036808.A0A0C2ZAS6"/>
<feature type="domain" description="J" evidence="3">
    <location>
        <begin position="7"/>
        <end position="71"/>
    </location>
</feature>
<evidence type="ECO:0000313" key="5">
    <source>
        <dbReference type="Proteomes" id="UP000053989"/>
    </source>
</evidence>
<dbReference type="HOGENOM" id="CLU_025145_3_1_1"/>
<dbReference type="Gene3D" id="1.10.287.110">
    <property type="entry name" value="DnaJ domain"/>
    <property type="match status" value="1"/>
</dbReference>
<dbReference type="PROSITE" id="PS00636">
    <property type="entry name" value="DNAJ_1"/>
    <property type="match status" value="1"/>
</dbReference>
<proteinExistence type="predicted"/>
<dbReference type="InterPro" id="IPR026894">
    <property type="entry name" value="DnaJ_X"/>
</dbReference>
<dbReference type="Pfam" id="PF00226">
    <property type="entry name" value="DnaJ"/>
    <property type="match status" value="1"/>
</dbReference>
<keyword evidence="5" id="KW-1185">Reference proteome</keyword>
<dbReference type="InterPro" id="IPR036869">
    <property type="entry name" value="J_dom_sf"/>
</dbReference>
<dbReference type="PANTHER" id="PTHR45006">
    <property type="entry name" value="DNAJ-LIKE PROTEIN 1"/>
    <property type="match status" value="1"/>
</dbReference>
<evidence type="ECO:0000259" key="3">
    <source>
        <dbReference type="PROSITE" id="PS50076"/>
    </source>
</evidence>
<evidence type="ECO:0000256" key="1">
    <source>
        <dbReference type="SAM" id="Coils"/>
    </source>
</evidence>
<feature type="compositionally biased region" description="Low complexity" evidence="2">
    <location>
        <begin position="154"/>
        <end position="164"/>
    </location>
</feature>
<feature type="region of interest" description="Disordered" evidence="2">
    <location>
        <begin position="422"/>
        <end position="473"/>
    </location>
</feature>
<evidence type="ECO:0000256" key="2">
    <source>
        <dbReference type="SAM" id="MobiDB-lite"/>
    </source>
</evidence>
<dbReference type="PRINTS" id="PR00625">
    <property type="entry name" value="JDOMAIN"/>
</dbReference>